<name>A0A1B1B2S8_9ACTN</name>
<accession>A0A1B1B2S8</accession>
<proteinExistence type="predicted"/>
<dbReference type="KEGG" id="sgs:AVL59_29050"/>
<dbReference type="AlphaFoldDB" id="A0A1B1B2S8"/>
<dbReference type="EMBL" id="CP016279">
    <property type="protein sequence ID" value="ANP53051.1"/>
    <property type="molecule type" value="Genomic_DNA"/>
</dbReference>
<evidence type="ECO:0000259" key="1">
    <source>
        <dbReference type="Pfam" id="PF03992"/>
    </source>
</evidence>
<sequence length="100" mass="11272">MTVWEVVQLPVAESHQNEFESVVRSHLPLLKEADGCLDVKLLRAIGKEGALLLWVLWQSLEHHTEVFMKTEAFTEFSSAMMPFFTATPEVLHASTAIDGF</sequence>
<evidence type="ECO:0000313" key="5">
    <source>
        <dbReference type="Proteomes" id="UP001519309"/>
    </source>
</evidence>
<dbReference type="InterPro" id="IPR011008">
    <property type="entry name" value="Dimeric_a/b-barrel"/>
</dbReference>
<reference evidence="2 4" key="1">
    <citation type="submission" date="2016-06" db="EMBL/GenBank/DDBJ databases">
        <title>Complete genome sequence of Streptomyces griseochromogenes ATCC 14511, the Blasticidin S producer.</title>
        <authorList>
            <person name="Wu L."/>
        </authorList>
    </citation>
    <scope>NUCLEOTIDE SEQUENCE [LARGE SCALE GENOMIC DNA]</scope>
    <source>
        <strain evidence="2 4">ATCC 14511</strain>
    </source>
</reference>
<organism evidence="2 4">
    <name type="scientific">Streptomyces griseochromogenes</name>
    <dbReference type="NCBI Taxonomy" id="68214"/>
    <lineage>
        <taxon>Bacteria</taxon>
        <taxon>Bacillati</taxon>
        <taxon>Actinomycetota</taxon>
        <taxon>Actinomycetes</taxon>
        <taxon>Kitasatosporales</taxon>
        <taxon>Streptomycetaceae</taxon>
        <taxon>Streptomyces</taxon>
    </lineage>
</organism>
<dbReference type="EMBL" id="JAGGLP010000001">
    <property type="protein sequence ID" value="MBP2047732.1"/>
    <property type="molecule type" value="Genomic_DNA"/>
</dbReference>
<dbReference type="RefSeq" id="WP_067310189.1">
    <property type="nucleotide sequence ID" value="NZ_CP016279.1"/>
</dbReference>
<dbReference type="GO" id="GO:0004497">
    <property type="term" value="F:monooxygenase activity"/>
    <property type="evidence" value="ECO:0007669"/>
    <property type="project" value="UniProtKB-KW"/>
</dbReference>
<keyword evidence="2" id="KW-0503">Monooxygenase</keyword>
<feature type="domain" description="ABM" evidence="1">
    <location>
        <begin position="6"/>
        <end position="76"/>
    </location>
</feature>
<dbReference type="OrthoDB" id="9798157at2"/>
<dbReference type="Proteomes" id="UP001519309">
    <property type="component" value="Unassembled WGS sequence"/>
</dbReference>
<dbReference type="Gene3D" id="3.30.70.100">
    <property type="match status" value="1"/>
</dbReference>
<dbReference type="Proteomes" id="UP000092659">
    <property type="component" value="Chromosome"/>
</dbReference>
<reference evidence="3 5" key="2">
    <citation type="submission" date="2021-03" db="EMBL/GenBank/DDBJ databases">
        <title>Genomic Encyclopedia of Type Strains, Phase IV (KMG-IV): sequencing the most valuable type-strain genomes for metagenomic binning, comparative biology and taxonomic classification.</title>
        <authorList>
            <person name="Goeker M."/>
        </authorList>
    </citation>
    <scope>NUCLEOTIDE SEQUENCE [LARGE SCALE GENOMIC DNA]</scope>
    <source>
        <strain evidence="3 5">DSM 40499</strain>
    </source>
</reference>
<dbReference type="SUPFAM" id="SSF54909">
    <property type="entry name" value="Dimeric alpha+beta barrel"/>
    <property type="match status" value="1"/>
</dbReference>
<evidence type="ECO:0000313" key="3">
    <source>
        <dbReference type="EMBL" id="MBP2047732.1"/>
    </source>
</evidence>
<evidence type="ECO:0000313" key="4">
    <source>
        <dbReference type="Proteomes" id="UP000092659"/>
    </source>
</evidence>
<protein>
    <submittedName>
        <fullName evidence="2">Antibiotic biosynthesis monooxygenase</fullName>
    </submittedName>
    <submittedName>
        <fullName evidence="3">Quinol monooxygenase YgiN</fullName>
    </submittedName>
</protein>
<dbReference type="Pfam" id="PF03992">
    <property type="entry name" value="ABM"/>
    <property type="match status" value="1"/>
</dbReference>
<gene>
    <name evidence="2" type="ORF">AVL59_29050</name>
    <name evidence="3" type="ORF">J2Z21_000654</name>
</gene>
<keyword evidence="2" id="KW-0560">Oxidoreductase</keyword>
<evidence type="ECO:0000313" key="2">
    <source>
        <dbReference type="EMBL" id="ANP53051.1"/>
    </source>
</evidence>
<dbReference type="InterPro" id="IPR007138">
    <property type="entry name" value="ABM_dom"/>
</dbReference>
<keyword evidence="5" id="KW-1185">Reference proteome</keyword>